<protein>
    <submittedName>
        <fullName evidence="2">Uncharacterized protein</fullName>
    </submittedName>
</protein>
<organism evidence="2 3">
    <name type="scientific">Pusillibacter faecalis</name>
    <dbReference type="NCBI Taxonomy" id="2714358"/>
    <lineage>
        <taxon>Bacteria</taxon>
        <taxon>Bacillati</taxon>
        <taxon>Bacillota</taxon>
        <taxon>Clostridia</taxon>
        <taxon>Eubacteriales</taxon>
        <taxon>Oscillospiraceae</taxon>
        <taxon>Pusillibacter</taxon>
    </lineage>
</organism>
<reference evidence="2" key="1">
    <citation type="submission" date="2020-09" db="EMBL/GenBank/DDBJ databases">
        <title>New species isolated from human feces.</title>
        <authorList>
            <person name="Kitahara M."/>
            <person name="Shigeno Y."/>
            <person name="Shime M."/>
            <person name="Matsumoto Y."/>
            <person name="Nakamura S."/>
            <person name="Motooka D."/>
            <person name="Fukuoka S."/>
            <person name="Nishikawa H."/>
            <person name="Benno Y."/>
        </authorList>
    </citation>
    <scope>NUCLEOTIDE SEQUENCE</scope>
    <source>
        <strain evidence="2">MM59</strain>
    </source>
</reference>
<accession>A0A810Q9W6</accession>
<dbReference type="Proteomes" id="UP000679848">
    <property type="component" value="Chromosome"/>
</dbReference>
<evidence type="ECO:0000256" key="1">
    <source>
        <dbReference type="SAM" id="MobiDB-lite"/>
    </source>
</evidence>
<evidence type="ECO:0000313" key="3">
    <source>
        <dbReference type="Proteomes" id="UP000679848"/>
    </source>
</evidence>
<gene>
    <name evidence="2" type="ORF">MM59RIKEN_03660</name>
</gene>
<sequence>MANIRNNIGTPAPAGPGESAQAVRERWAGEIGPAAPMPDTTWNEAWAGLQDAPPMGPQQGGAFVSRNGQMTSINGLEMQNNVPSEVITSPTTVNEAYIGSLKAMLIRNKGNYIVATFLIGVQNTVSWEGILYDVGNDYVTIYQEPRDRYIVCDIYSLKYMEFYDIRRRELCNQLLSQQGQNQW</sequence>
<proteinExistence type="predicted"/>
<evidence type="ECO:0000313" key="2">
    <source>
        <dbReference type="EMBL" id="BCK83047.1"/>
    </source>
</evidence>
<feature type="region of interest" description="Disordered" evidence="1">
    <location>
        <begin position="1"/>
        <end position="23"/>
    </location>
</feature>
<dbReference type="AlphaFoldDB" id="A0A810Q9W6"/>
<dbReference type="KEGG" id="pfaa:MM59RIKEN_03660"/>
<name>A0A810Q9W6_9FIRM</name>
<dbReference type="EMBL" id="AP023420">
    <property type="protein sequence ID" value="BCK83047.1"/>
    <property type="molecule type" value="Genomic_DNA"/>
</dbReference>
<dbReference type="RefSeq" id="WP_213542574.1">
    <property type="nucleotide sequence ID" value="NZ_AP023420.1"/>
</dbReference>
<keyword evidence="3" id="KW-1185">Reference proteome</keyword>